<dbReference type="Gene3D" id="3.10.50.10">
    <property type="match status" value="1"/>
</dbReference>
<sequence length="417" mass="45920">MGNIVGYRSVVYFVNWVCVDICPSVWIKKLQAYLLTIMVGYQGIYGRAFNPADLPIDKLTHVLYAFANVRPETGEVYLSDTYADIEKHYPGDSWSEPGTNVYGCAKQLFLLKKQNRNLKVLLSIGGWTYSANFPKAASTDAGRKKFAESATKLLLDLGFDDETEANNLVLLLKACRETLNAAQKNRKFLLTAAVPCGPVNYEKLKLKEMSAQLDFFNLMAYDFAGAWDKNAGHQANLRPSKSNPASTPFSTTAAVDYYTNNGGVPKSQIVLGMPLYGRAFTNTDGPGKPFQGVGQGSWENGIWDYKVLPKDGAQEKKDDECGASYSYDQASRTMISYDTIPMVQDKTKWVIDNGLGGGMWWEASGDRGGKNATKDGGSLIATFVEGVTANGQKGLEKSQNSIEYPESQYENLKKGFP</sequence>
<evidence type="ECO:0000256" key="10">
    <source>
        <dbReference type="ARBA" id="ARBA00023326"/>
    </source>
</evidence>
<dbReference type="GO" id="GO:0008061">
    <property type="term" value="F:chitin binding"/>
    <property type="evidence" value="ECO:0007669"/>
    <property type="project" value="InterPro"/>
</dbReference>
<evidence type="ECO:0000256" key="4">
    <source>
        <dbReference type="ARBA" id="ARBA00012729"/>
    </source>
</evidence>
<evidence type="ECO:0000256" key="9">
    <source>
        <dbReference type="ARBA" id="ARBA00023295"/>
    </source>
</evidence>
<name>D4AMD9_ARTBC</name>
<keyword evidence="9" id="KW-0326">Glycosidase</keyword>
<dbReference type="AlphaFoldDB" id="D4AMD9"/>
<evidence type="ECO:0000313" key="13">
    <source>
        <dbReference type="EMBL" id="EFE35350.1"/>
    </source>
</evidence>
<dbReference type="GO" id="GO:0005576">
    <property type="term" value="C:extracellular region"/>
    <property type="evidence" value="ECO:0007669"/>
    <property type="project" value="UniProtKB-SubCell"/>
</dbReference>
<dbReference type="EC" id="3.2.1.14" evidence="4"/>
<evidence type="ECO:0000256" key="3">
    <source>
        <dbReference type="ARBA" id="ARBA00008682"/>
    </source>
</evidence>
<evidence type="ECO:0000313" key="14">
    <source>
        <dbReference type="Proteomes" id="UP000008866"/>
    </source>
</evidence>
<dbReference type="InterPro" id="IPR029070">
    <property type="entry name" value="Chitinase_insertion_sf"/>
</dbReference>
<evidence type="ECO:0000256" key="2">
    <source>
        <dbReference type="ARBA" id="ARBA00004613"/>
    </source>
</evidence>
<dbReference type="GO" id="GO:0008843">
    <property type="term" value="F:endochitinase activity"/>
    <property type="evidence" value="ECO:0007669"/>
    <property type="project" value="UniProtKB-EC"/>
</dbReference>
<dbReference type="OMA" id="SYPESKY"/>
<comment type="subcellular location">
    <subcellularLocation>
        <location evidence="2">Secreted</location>
    </subcellularLocation>
</comment>
<keyword evidence="10" id="KW-0624">Polysaccharide degradation</keyword>
<dbReference type="InterPro" id="IPR017853">
    <property type="entry name" value="GH"/>
</dbReference>
<accession>D4AMD9</accession>
<comment type="similarity">
    <text evidence="3">Belongs to the glycosyl hydrolase 18 family. Chitinase class V subfamily.</text>
</comment>
<dbReference type="RefSeq" id="XP_003015995.1">
    <property type="nucleotide sequence ID" value="XM_003015949.1"/>
</dbReference>
<evidence type="ECO:0000256" key="1">
    <source>
        <dbReference type="ARBA" id="ARBA00000822"/>
    </source>
</evidence>
<dbReference type="PROSITE" id="PS51910">
    <property type="entry name" value="GH18_2"/>
    <property type="match status" value="1"/>
</dbReference>
<evidence type="ECO:0000256" key="6">
    <source>
        <dbReference type="ARBA" id="ARBA00022801"/>
    </source>
</evidence>
<dbReference type="GeneID" id="9523903"/>
<keyword evidence="8" id="KW-0119">Carbohydrate metabolism</keyword>
<proteinExistence type="inferred from homology"/>
<evidence type="ECO:0000256" key="7">
    <source>
        <dbReference type="ARBA" id="ARBA00023024"/>
    </source>
</evidence>
<evidence type="ECO:0000256" key="5">
    <source>
        <dbReference type="ARBA" id="ARBA00022525"/>
    </source>
</evidence>
<feature type="region of interest" description="Disordered" evidence="11">
    <location>
        <begin position="392"/>
        <end position="417"/>
    </location>
</feature>
<dbReference type="FunFam" id="3.10.50.10:FF:000005">
    <property type="entry name" value="Endochitinase B1"/>
    <property type="match status" value="1"/>
</dbReference>
<dbReference type="Proteomes" id="UP000008866">
    <property type="component" value="Unassembled WGS sequence"/>
</dbReference>
<dbReference type="PANTHER" id="PTHR11177:SF365">
    <property type="entry name" value="ENDOCHITINASE B"/>
    <property type="match status" value="1"/>
</dbReference>
<keyword evidence="7" id="KW-0146">Chitin degradation</keyword>
<dbReference type="eggNOG" id="KOG2806">
    <property type="taxonomic scope" value="Eukaryota"/>
</dbReference>
<keyword evidence="6" id="KW-0378">Hydrolase</keyword>
<dbReference type="InterPro" id="IPR050314">
    <property type="entry name" value="Glycosyl_Hydrlase_18"/>
</dbReference>
<dbReference type="GO" id="GO:0000272">
    <property type="term" value="P:polysaccharide catabolic process"/>
    <property type="evidence" value="ECO:0007669"/>
    <property type="project" value="UniProtKB-KW"/>
</dbReference>
<comment type="caution">
    <text evidence="13">The sequence shown here is derived from an EMBL/GenBank/DDBJ whole genome shotgun (WGS) entry which is preliminary data.</text>
</comment>
<dbReference type="SMART" id="SM00636">
    <property type="entry name" value="Glyco_18"/>
    <property type="match status" value="1"/>
</dbReference>
<dbReference type="Pfam" id="PF00704">
    <property type="entry name" value="Glyco_hydro_18"/>
    <property type="match status" value="1"/>
</dbReference>
<keyword evidence="5" id="KW-0964">Secreted</keyword>
<dbReference type="STRING" id="663331.D4AMD9"/>
<keyword evidence="14" id="KW-1185">Reference proteome</keyword>
<dbReference type="GO" id="GO:0006032">
    <property type="term" value="P:chitin catabolic process"/>
    <property type="evidence" value="ECO:0007669"/>
    <property type="project" value="UniProtKB-KW"/>
</dbReference>
<dbReference type="SUPFAM" id="SSF51445">
    <property type="entry name" value="(Trans)glycosidases"/>
    <property type="match status" value="1"/>
</dbReference>
<dbReference type="SUPFAM" id="SSF54556">
    <property type="entry name" value="Chitinase insertion domain"/>
    <property type="match status" value="1"/>
</dbReference>
<evidence type="ECO:0000259" key="12">
    <source>
        <dbReference type="PROSITE" id="PS51910"/>
    </source>
</evidence>
<dbReference type="EMBL" id="ABSU01000003">
    <property type="protein sequence ID" value="EFE35350.1"/>
    <property type="molecule type" value="Genomic_DNA"/>
</dbReference>
<dbReference type="Gene3D" id="3.20.20.80">
    <property type="entry name" value="Glycosidases"/>
    <property type="match status" value="1"/>
</dbReference>
<evidence type="ECO:0000256" key="11">
    <source>
        <dbReference type="SAM" id="MobiDB-lite"/>
    </source>
</evidence>
<evidence type="ECO:0000256" key="8">
    <source>
        <dbReference type="ARBA" id="ARBA00023277"/>
    </source>
</evidence>
<dbReference type="CDD" id="cd06548">
    <property type="entry name" value="GH18_chitinase"/>
    <property type="match status" value="1"/>
</dbReference>
<reference evidence="14" key="1">
    <citation type="journal article" date="2011" name="Genome Biol.">
        <title>Comparative and functional genomics provide insights into the pathogenicity of dermatophytic fungi.</title>
        <authorList>
            <person name="Burmester A."/>
            <person name="Shelest E."/>
            <person name="Gloeckner G."/>
            <person name="Heddergott C."/>
            <person name="Schindler S."/>
            <person name="Staib P."/>
            <person name="Heidel A."/>
            <person name="Felder M."/>
            <person name="Petzold A."/>
            <person name="Szafranski K."/>
            <person name="Feuermann M."/>
            <person name="Pedruzzi I."/>
            <person name="Priebe S."/>
            <person name="Groth M."/>
            <person name="Winkler R."/>
            <person name="Li W."/>
            <person name="Kniemeyer O."/>
            <person name="Schroeckh V."/>
            <person name="Hertweck C."/>
            <person name="Hube B."/>
            <person name="White T.C."/>
            <person name="Platzer M."/>
            <person name="Guthke R."/>
            <person name="Heitman J."/>
            <person name="Woestemeyer J."/>
            <person name="Zipfel P.F."/>
            <person name="Monod M."/>
            <person name="Brakhage A.A."/>
        </authorList>
    </citation>
    <scope>NUCLEOTIDE SEQUENCE [LARGE SCALE GENOMIC DNA]</scope>
    <source>
        <strain evidence="14">ATCC MYA-4681 / CBS 112371</strain>
    </source>
</reference>
<organism evidence="13 14">
    <name type="scientific">Arthroderma benhamiae (strain ATCC MYA-4681 / CBS 112371)</name>
    <name type="common">Trichophyton mentagrophytes</name>
    <dbReference type="NCBI Taxonomy" id="663331"/>
    <lineage>
        <taxon>Eukaryota</taxon>
        <taxon>Fungi</taxon>
        <taxon>Dikarya</taxon>
        <taxon>Ascomycota</taxon>
        <taxon>Pezizomycotina</taxon>
        <taxon>Eurotiomycetes</taxon>
        <taxon>Eurotiomycetidae</taxon>
        <taxon>Onygenales</taxon>
        <taxon>Arthrodermataceae</taxon>
        <taxon>Trichophyton</taxon>
    </lineage>
</organism>
<comment type="catalytic activity">
    <reaction evidence="1">
        <text>Random endo-hydrolysis of N-acetyl-beta-D-glucosaminide (1-&gt;4)-beta-linkages in chitin and chitodextrins.</text>
        <dbReference type="EC" id="3.2.1.14"/>
    </reaction>
</comment>
<dbReference type="KEGG" id="abe:ARB_05392"/>
<dbReference type="InterPro" id="IPR001223">
    <property type="entry name" value="Glyco_hydro18_cat"/>
</dbReference>
<feature type="domain" description="GH18" evidence="12">
    <location>
        <begin position="7"/>
        <end position="390"/>
    </location>
</feature>
<dbReference type="InterPro" id="IPR011583">
    <property type="entry name" value="Chitinase_II/V-like_cat"/>
</dbReference>
<gene>
    <name evidence="13" type="ORF">ARB_05392</name>
</gene>
<dbReference type="PANTHER" id="PTHR11177">
    <property type="entry name" value="CHITINASE"/>
    <property type="match status" value="1"/>
</dbReference>
<protein>
    <recommendedName>
        <fullName evidence="4">chitinase</fullName>
        <ecNumber evidence="4">3.2.1.14</ecNumber>
    </recommendedName>
</protein>
<dbReference type="HOGENOM" id="CLU_002833_1_0_1"/>